<dbReference type="EMBL" id="JAQOMS010000002">
    <property type="protein sequence ID" value="MDC2888222.1"/>
    <property type="molecule type" value="Genomic_DNA"/>
</dbReference>
<protein>
    <submittedName>
        <fullName evidence="8">CoA pyrophosphatase</fullName>
    </submittedName>
</protein>
<organism evidence="8 9">
    <name type="scientific">Psychrosphaera algicola</name>
    <dbReference type="NCBI Taxonomy" id="3023714"/>
    <lineage>
        <taxon>Bacteria</taxon>
        <taxon>Pseudomonadati</taxon>
        <taxon>Pseudomonadota</taxon>
        <taxon>Gammaproteobacteria</taxon>
        <taxon>Alteromonadales</taxon>
        <taxon>Pseudoalteromonadaceae</taxon>
        <taxon>Psychrosphaera</taxon>
    </lineage>
</organism>
<comment type="cofactor">
    <cofactor evidence="2">
        <name>Mg(2+)</name>
        <dbReference type="ChEBI" id="CHEBI:18420"/>
    </cofactor>
</comment>
<comment type="cofactor">
    <cofactor evidence="1">
        <name>Mn(2+)</name>
        <dbReference type="ChEBI" id="CHEBI:29035"/>
    </cofactor>
</comment>
<dbReference type="Pfam" id="PF00293">
    <property type="entry name" value="NUDIX"/>
    <property type="match status" value="1"/>
</dbReference>
<keyword evidence="9" id="KW-1185">Reference proteome</keyword>
<keyword evidence="6" id="KW-0464">Manganese</keyword>
<dbReference type="InterPro" id="IPR015797">
    <property type="entry name" value="NUDIX_hydrolase-like_dom_sf"/>
</dbReference>
<sequence>MSPEHFSSRFSLFQIDSRDARYEGFYTPNQSSKEAAVLVPVVIRPTGLHLLFTQRAEHMRQHPSQISFHGGRIEHDDPSFLAAALRETEEEIGIPAAQVKPIGWLPSLHSISNYTIHPLVGFIDTSTNLNLNPDEVAHSFEVPLEHFRSRKNHSTISPTRKNKTQVVHFMPYKNKLIWGVTATIIDKLVLHLG</sequence>
<dbReference type="RefSeq" id="WP_272179897.1">
    <property type="nucleotide sequence ID" value="NZ_JAQOMS010000002.1"/>
</dbReference>
<comment type="caution">
    <text evidence="8">The sequence shown here is derived from an EMBL/GenBank/DDBJ whole genome shotgun (WGS) entry which is preliminary data.</text>
</comment>
<dbReference type="InterPro" id="IPR000086">
    <property type="entry name" value="NUDIX_hydrolase_dom"/>
</dbReference>
<feature type="domain" description="Nudix hydrolase" evidence="7">
    <location>
        <begin position="32"/>
        <end position="164"/>
    </location>
</feature>
<keyword evidence="3" id="KW-0479">Metal-binding</keyword>
<evidence type="ECO:0000259" key="7">
    <source>
        <dbReference type="PROSITE" id="PS51462"/>
    </source>
</evidence>
<evidence type="ECO:0000313" key="9">
    <source>
        <dbReference type="Proteomes" id="UP001528411"/>
    </source>
</evidence>
<dbReference type="PROSITE" id="PS51462">
    <property type="entry name" value="NUDIX"/>
    <property type="match status" value="1"/>
</dbReference>
<dbReference type="Gene3D" id="3.90.79.10">
    <property type="entry name" value="Nucleoside Triphosphate Pyrophosphohydrolase"/>
    <property type="match status" value="1"/>
</dbReference>
<dbReference type="SUPFAM" id="SSF55811">
    <property type="entry name" value="Nudix"/>
    <property type="match status" value="1"/>
</dbReference>
<dbReference type="NCBIfam" id="NF007980">
    <property type="entry name" value="PRK10707.1"/>
    <property type="match status" value="1"/>
</dbReference>
<dbReference type="PANTHER" id="PTHR12992">
    <property type="entry name" value="NUDIX HYDROLASE"/>
    <property type="match status" value="1"/>
</dbReference>
<dbReference type="CDD" id="cd03426">
    <property type="entry name" value="NUDIX_CoAse_Nudt7"/>
    <property type="match status" value="1"/>
</dbReference>
<evidence type="ECO:0000256" key="4">
    <source>
        <dbReference type="ARBA" id="ARBA00022801"/>
    </source>
</evidence>
<evidence type="ECO:0000256" key="5">
    <source>
        <dbReference type="ARBA" id="ARBA00022842"/>
    </source>
</evidence>
<keyword evidence="5" id="KW-0460">Magnesium</keyword>
<accession>A0ABT5F9M2</accession>
<evidence type="ECO:0000256" key="2">
    <source>
        <dbReference type="ARBA" id="ARBA00001946"/>
    </source>
</evidence>
<name>A0ABT5F9M2_9GAMM</name>
<evidence type="ECO:0000256" key="1">
    <source>
        <dbReference type="ARBA" id="ARBA00001936"/>
    </source>
</evidence>
<evidence type="ECO:0000313" key="8">
    <source>
        <dbReference type="EMBL" id="MDC2888222.1"/>
    </source>
</evidence>
<proteinExistence type="predicted"/>
<reference evidence="8 9" key="1">
    <citation type="submission" date="2023-01" db="EMBL/GenBank/DDBJ databases">
        <title>Psychrosphaera sp. nov., isolated from marine algae.</title>
        <authorList>
            <person name="Bayburt H."/>
            <person name="Choi B.J."/>
            <person name="Kim J.M."/>
            <person name="Choi D.G."/>
            <person name="Jeon C.O."/>
        </authorList>
    </citation>
    <scope>NUCLEOTIDE SEQUENCE [LARGE SCALE GENOMIC DNA]</scope>
    <source>
        <strain evidence="8 9">G1-22</strain>
    </source>
</reference>
<evidence type="ECO:0000256" key="6">
    <source>
        <dbReference type="ARBA" id="ARBA00023211"/>
    </source>
</evidence>
<evidence type="ECO:0000256" key="3">
    <source>
        <dbReference type="ARBA" id="ARBA00022723"/>
    </source>
</evidence>
<dbReference type="InterPro" id="IPR045121">
    <property type="entry name" value="CoAse"/>
</dbReference>
<keyword evidence="4" id="KW-0378">Hydrolase</keyword>
<gene>
    <name evidence="8" type="ORF">PN838_04780</name>
</gene>
<dbReference type="PANTHER" id="PTHR12992:SF11">
    <property type="entry name" value="MITOCHONDRIAL COENZYME A DIPHOSPHATASE NUDT8"/>
    <property type="match status" value="1"/>
</dbReference>
<dbReference type="Proteomes" id="UP001528411">
    <property type="component" value="Unassembled WGS sequence"/>
</dbReference>